<sequence length="223" mass="24291">MSQTAPDSLRPSPKPALPAGSSRSFWLRQLHRWHWISSGLCLAGMLLFAITGITLNHAGDIASAPVTRQQEFKLDAGALAELQRPVADGAKKPLPAAVRHAAEQRLGISLDGTIGEWSDFDVFVAMPRPGGDATLTIDRETGQAKLETVDNGWISYFNDLHKGRNAGPAWGWFIDIFAVACLVFSITGLLLLQLHARTRPSTWPIVGLGVLLPFLLALLFIHR</sequence>
<evidence type="ECO:0000313" key="3">
    <source>
        <dbReference type="Proteomes" id="UP001218362"/>
    </source>
</evidence>
<gene>
    <name evidence="2" type="ORF">P0Y56_16435</name>
</gene>
<dbReference type="InterPro" id="IPR032307">
    <property type="entry name" value="PepSY_TM-like_2"/>
</dbReference>
<keyword evidence="1" id="KW-0812">Transmembrane</keyword>
<dbReference type="PANTHER" id="PTHR40115:SF1">
    <property type="entry name" value="INNER MEMBRANE PROTEIN WITH PEPSY TM HELIX"/>
    <property type="match status" value="1"/>
</dbReference>
<protein>
    <submittedName>
        <fullName evidence="2">PepSY-associated TM helix domain-containing protein</fullName>
    </submittedName>
</protein>
<dbReference type="PANTHER" id="PTHR40115">
    <property type="entry name" value="INNER MEMBRANE PROTEIN WITH PEPSY TM HELIX"/>
    <property type="match status" value="1"/>
</dbReference>
<name>A0AAJ6BP02_9SPHN</name>
<accession>A0AAJ6BP02</accession>
<reference evidence="2" key="1">
    <citation type="submission" date="2023-03" db="EMBL/GenBank/DDBJ databases">
        <title>Andean soil-derived lignocellulolytic bacterial consortium as a source of novel taxa and putative plastic-active enzymes.</title>
        <authorList>
            <person name="Diaz-Garcia L."/>
            <person name="Chuvochina M."/>
            <person name="Feuerriegel G."/>
            <person name="Bunk B."/>
            <person name="Sproer C."/>
            <person name="Streit W.R."/>
            <person name="Rodriguez L.M."/>
            <person name="Overmann J."/>
            <person name="Jimenez D.J."/>
        </authorList>
    </citation>
    <scope>NUCLEOTIDE SEQUENCE</scope>
    <source>
        <strain evidence="2">MAG 26</strain>
    </source>
</reference>
<feature type="transmembrane region" description="Helical" evidence="1">
    <location>
        <begin position="172"/>
        <end position="196"/>
    </location>
</feature>
<dbReference type="KEGG" id="acob:P0Y56_16435"/>
<keyword evidence="1" id="KW-0472">Membrane</keyword>
<feature type="transmembrane region" description="Helical" evidence="1">
    <location>
        <begin position="33"/>
        <end position="55"/>
    </location>
</feature>
<proteinExistence type="predicted"/>
<organism evidence="2 3">
    <name type="scientific">Candidatus Andeanibacterium colombiense</name>
    <dbReference type="NCBI Taxonomy" id="3121345"/>
    <lineage>
        <taxon>Bacteria</taxon>
        <taxon>Pseudomonadati</taxon>
        <taxon>Pseudomonadota</taxon>
        <taxon>Alphaproteobacteria</taxon>
        <taxon>Sphingomonadales</taxon>
        <taxon>Sphingomonadaceae</taxon>
        <taxon>Candidatus Andeanibacterium</taxon>
    </lineage>
</organism>
<keyword evidence="1" id="KW-1133">Transmembrane helix</keyword>
<evidence type="ECO:0000313" key="2">
    <source>
        <dbReference type="EMBL" id="WEK46571.1"/>
    </source>
</evidence>
<dbReference type="EMBL" id="CP119316">
    <property type="protein sequence ID" value="WEK46571.1"/>
    <property type="molecule type" value="Genomic_DNA"/>
</dbReference>
<dbReference type="Pfam" id="PF16357">
    <property type="entry name" value="PepSY_TM_like_2"/>
    <property type="match status" value="1"/>
</dbReference>
<dbReference type="Proteomes" id="UP001218362">
    <property type="component" value="Chromosome"/>
</dbReference>
<feature type="transmembrane region" description="Helical" evidence="1">
    <location>
        <begin position="202"/>
        <end position="221"/>
    </location>
</feature>
<evidence type="ECO:0000256" key="1">
    <source>
        <dbReference type="SAM" id="Phobius"/>
    </source>
</evidence>
<dbReference type="AlphaFoldDB" id="A0AAJ6BP02"/>